<comment type="caution">
    <text evidence="1">The sequence shown here is derived from an EMBL/GenBank/DDBJ whole genome shotgun (WGS) entry which is preliminary data.</text>
</comment>
<keyword evidence="2" id="KW-1185">Reference proteome</keyword>
<evidence type="ECO:0000313" key="1">
    <source>
        <dbReference type="EMBL" id="MCH6170945.1"/>
    </source>
</evidence>
<accession>A0ABS9TQX2</accession>
<evidence type="ECO:0000313" key="2">
    <source>
        <dbReference type="Proteomes" id="UP001299970"/>
    </source>
</evidence>
<gene>
    <name evidence="1" type="ORF">MMF94_35030</name>
</gene>
<sequence>MPRSALCRANNDWVRFVGPLARTTLEEAMLALNRRQRAALRREVAPLDVLFEQKTLNDPLANPSLPWWSRRC</sequence>
<name>A0ABS9TQX2_9PSEU</name>
<protein>
    <submittedName>
        <fullName evidence="1">Uncharacterized protein</fullName>
    </submittedName>
</protein>
<organism evidence="1 2">
    <name type="scientific">Pseudonocardia alaniniphila</name>
    <dbReference type="NCBI Taxonomy" id="75291"/>
    <lineage>
        <taxon>Bacteria</taxon>
        <taxon>Bacillati</taxon>
        <taxon>Actinomycetota</taxon>
        <taxon>Actinomycetes</taxon>
        <taxon>Pseudonocardiales</taxon>
        <taxon>Pseudonocardiaceae</taxon>
        <taxon>Pseudonocardia</taxon>
    </lineage>
</organism>
<proteinExistence type="predicted"/>
<dbReference type="EMBL" id="JAKXMK010000038">
    <property type="protein sequence ID" value="MCH6170945.1"/>
    <property type="molecule type" value="Genomic_DNA"/>
</dbReference>
<dbReference type="RefSeq" id="WP_343961567.1">
    <property type="nucleotide sequence ID" value="NZ_BAAAJF010000029.1"/>
</dbReference>
<reference evidence="1 2" key="1">
    <citation type="submission" date="2022-03" db="EMBL/GenBank/DDBJ databases">
        <title>Pseudonocardia alaer sp. nov., a novel actinomycete isolated from reed forest soil.</title>
        <authorList>
            <person name="Wang L."/>
        </authorList>
    </citation>
    <scope>NUCLEOTIDE SEQUENCE [LARGE SCALE GENOMIC DNA]</scope>
    <source>
        <strain evidence="1 2">Y-16303</strain>
    </source>
</reference>
<dbReference type="Proteomes" id="UP001299970">
    <property type="component" value="Unassembled WGS sequence"/>
</dbReference>